<name>A0A645ETP1_9ZZZZ</name>
<sequence length="83" mass="8454">MDGFHRSDAVQVVGIDFALCPGGSGPGESSQIIVCGIGEVVTVHKAQSLCIVQVELSACCGKVLVVGEQDTVGVLPEELDQAG</sequence>
<comment type="caution">
    <text evidence="1">The sequence shown here is derived from an EMBL/GenBank/DDBJ whole genome shotgun (WGS) entry which is preliminary data.</text>
</comment>
<evidence type="ECO:0000313" key="1">
    <source>
        <dbReference type="EMBL" id="MPN04559.1"/>
    </source>
</evidence>
<accession>A0A645ETP1</accession>
<dbReference type="EMBL" id="VSSQ01050468">
    <property type="protein sequence ID" value="MPN04559.1"/>
    <property type="molecule type" value="Genomic_DNA"/>
</dbReference>
<protein>
    <submittedName>
        <fullName evidence="1">Uncharacterized protein</fullName>
    </submittedName>
</protein>
<proteinExistence type="predicted"/>
<dbReference type="AlphaFoldDB" id="A0A645ETP1"/>
<reference evidence="1" key="1">
    <citation type="submission" date="2019-08" db="EMBL/GenBank/DDBJ databases">
        <authorList>
            <person name="Kucharzyk K."/>
            <person name="Murdoch R.W."/>
            <person name="Higgins S."/>
            <person name="Loffler F."/>
        </authorList>
    </citation>
    <scope>NUCLEOTIDE SEQUENCE</scope>
</reference>
<gene>
    <name evidence="1" type="ORF">SDC9_151800</name>
</gene>
<organism evidence="1">
    <name type="scientific">bioreactor metagenome</name>
    <dbReference type="NCBI Taxonomy" id="1076179"/>
    <lineage>
        <taxon>unclassified sequences</taxon>
        <taxon>metagenomes</taxon>
        <taxon>ecological metagenomes</taxon>
    </lineage>
</organism>